<keyword evidence="8" id="KW-0812">Transmembrane</keyword>
<comment type="caution">
    <text evidence="11">The sequence shown here is derived from an EMBL/GenBank/DDBJ whole genome shotgun (WGS) entry which is preliminary data.</text>
</comment>
<dbReference type="PROSITE" id="PS50208">
    <property type="entry name" value="CASPASE_P20"/>
    <property type="match status" value="1"/>
</dbReference>
<dbReference type="InterPro" id="IPR002138">
    <property type="entry name" value="Pept_C14_p10"/>
</dbReference>
<keyword evidence="5" id="KW-0788">Thiol protease</keyword>
<organism evidence="11 12">
    <name type="scientific">Vespula squamosa</name>
    <name type="common">Southern yellow jacket</name>
    <name type="synonym">Wasp</name>
    <dbReference type="NCBI Taxonomy" id="30214"/>
    <lineage>
        <taxon>Eukaryota</taxon>
        <taxon>Metazoa</taxon>
        <taxon>Ecdysozoa</taxon>
        <taxon>Arthropoda</taxon>
        <taxon>Hexapoda</taxon>
        <taxon>Insecta</taxon>
        <taxon>Pterygota</taxon>
        <taxon>Neoptera</taxon>
        <taxon>Endopterygota</taxon>
        <taxon>Hymenoptera</taxon>
        <taxon>Apocrita</taxon>
        <taxon>Aculeata</taxon>
        <taxon>Vespoidea</taxon>
        <taxon>Vespidae</taxon>
        <taxon>Vespinae</taxon>
        <taxon>Vespula</taxon>
    </lineage>
</organism>
<name>A0ABD2BNP8_VESSQ</name>
<proteinExistence type="inferred from homology"/>
<dbReference type="Gene3D" id="3.40.50.1460">
    <property type="match status" value="1"/>
</dbReference>
<dbReference type="PANTHER" id="PTHR10454:SF232">
    <property type="entry name" value="AT03047P-RELATED"/>
    <property type="match status" value="1"/>
</dbReference>
<evidence type="ECO:0000313" key="12">
    <source>
        <dbReference type="Proteomes" id="UP001607302"/>
    </source>
</evidence>
<dbReference type="Pfam" id="PF00656">
    <property type="entry name" value="Peptidase_C14"/>
    <property type="match status" value="1"/>
</dbReference>
<dbReference type="GO" id="GO:1990525">
    <property type="term" value="F:BIR domain binding"/>
    <property type="evidence" value="ECO:0007669"/>
    <property type="project" value="UniProtKB-ARBA"/>
</dbReference>
<evidence type="ECO:0000256" key="1">
    <source>
        <dbReference type="ARBA" id="ARBA00010134"/>
    </source>
</evidence>
<reference evidence="11 12" key="1">
    <citation type="journal article" date="2024" name="Ann. Entomol. Soc. Am.">
        <title>Genomic analyses of the southern and eastern yellowjacket wasps (Hymenoptera: Vespidae) reveal evolutionary signatures of social life.</title>
        <authorList>
            <person name="Catto M.A."/>
            <person name="Caine P.B."/>
            <person name="Orr S.E."/>
            <person name="Hunt B.G."/>
            <person name="Goodisman M.A.D."/>
        </authorList>
    </citation>
    <scope>NUCLEOTIDE SEQUENCE [LARGE SCALE GENOMIC DNA]</scope>
    <source>
        <strain evidence="11">233</strain>
        <tissue evidence="11">Head and thorax</tissue>
    </source>
</reference>
<dbReference type="GO" id="GO:0016322">
    <property type="term" value="P:neuron remodeling"/>
    <property type="evidence" value="ECO:0007669"/>
    <property type="project" value="UniProtKB-ARBA"/>
</dbReference>
<protein>
    <submittedName>
        <fullName evidence="11">Caspase-1-like</fullName>
    </submittedName>
</protein>
<dbReference type="InterPro" id="IPR011600">
    <property type="entry name" value="Pept_C14_caspase"/>
</dbReference>
<feature type="transmembrane region" description="Helical" evidence="8">
    <location>
        <begin position="30"/>
        <end position="50"/>
    </location>
</feature>
<accession>A0ABD2BNP8</accession>
<evidence type="ECO:0000256" key="2">
    <source>
        <dbReference type="ARBA" id="ARBA00022670"/>
    </source>
</evidence>
<dbReference type="CDD" id="cd00032">
    <property type="entry name" value="CASc"/>
    <property type="match status" value="1"/>
</dbReference>
<evidence type="ECO:0000313" key="11">
    <source>
        <dbReference type="EMBL" id="KAL2734394.1"/>
    </source>
</evidence>
<dbReference type="FunFam" id="3.40.50.1460:FF:000001">
    <property type="entry name" value="Caspase-3 preproprotein"/>
    <property type="match status" value="1"/>
</dbReference>
<evidence type="ECO:0000256" key="6">
    <source>
        <dbReference type="ARBA" id="ARBA00023145"/>
    </source>
</evidence>
<feature type="domain" description="Caspase family p20" evidence="10">
    <location>
        <begin position="146"/>
        <end position="269"/>
    </location>
</feature>
<keyword evidence="8" id="KW-0472">Membrane</keyword>
<dbReference type="GO" id="GO:0045476">
    <property type="term" value="P:nurse cell apoptotic process"/>
    <property type="evidence" value="ECO:0007669"/>
    <property type="project" value="UniProtKB-ARBA"/>
</dbReference>
<dbReference type="InterPro" id="IPR016129">
    <property type="entry name" value="Caspase_his_AS"/>
</dbReference>
<dbReference type="PANTHER" id="PTHR10454">
    <property type="entry name" value="CASPASE"/>
    <property type="match status" value="1"/>
</dbReference>
<sequence length="392" mass="45057">MVTKVIKIGVIRDSELCFNVLYDTLSGLNIIFSIVFFNFWLTSYVLRYLISKTTSNKMFRSSDIEEVSEDTSADNIKTELIDENLSQFVYKEDNESLNFISTTKSADVVDSNTFKSSDDYYEASNVPTTISTVGIDDPLYNMNYDNRGKCVIFNHTVFDEDLNKRTGTDIDAMRINDVFTKLGFEVVRYDDLIYTDLRDTISTLSSEDHSNSDCICIFVLTHGMSDNLIYAKDVPYNANYIWKPFSADLCPSLAGKPKLFFFQACKGKRYQESFEFRCNADFTDSTTIYTIPTHADFLIAYSTIEGFYSFRNEEKGSCYVQYLCDTLEEYADTKDLLNILTITARKVAIKFTSSNKKYLESHNKKQIPSVTSMLTRDLYLKKKLTMNQNQTK</sequence>
<evidence type="ECO:0000259" key="9">
    <source>
        <dbReference type="PROSITE" id="PS50207"/>
    </source>
</evidence>
<evidence type="ECO:0000256" key="4">
    <source>
        <dbReference type="ARBA" id="ARBA00022801"/>
    </source>
</evidence>
<dbReference type="GO" id="GO:0008234">
    <property type="term" value="F:cysteine-type peptidase activity"/>
    <property type="evidence" value="ECO:0007669"/>
    <property type="project" value="UniProtKB-KW"/>
</dbReference>
<dbReference type="InterPro" id="IPR015917">
    <property type="entry name" value="Pept_C14A"/>
</dbReference>
<dbReference type="PROSITE" id="PS50207">
    <property type="entry name" value="CASPASE_P10"/>
    <property type="match status" value="1"/>
</dbReference>
<keyword evidence="2" id="KW-0645">Protease</keyword>
<keyword evidence="12" id="KW-1185">Reference proteome</keyword>
<dbReference type="InterPro" id="IPR002398">
    <property type="entry name" value="Pept_C14"/>
</dbReference>
<comment type="similarity">
    <text evidence="1 7">Belongs to the peptidase C14A family.</text>
</comment>
<evidence type="ECO:0000256" key="7">
    <source>
        <dbReference type="RuleBase" id="RU003971"/>
    </source>
</evidence>
<keyword evidence="6" id="KW-0865">Zymogen</keyword>
<evidence type="ECO:0000259" key="10">
    <source>
        <dbReference type="PROSITE" id="PS50208"/>
    </source>
</evidence>
<keyword evidence="3" id="KW-0053">Apoptosis</keyword>
<keyword evidence="4" id="KW-0378">Hydrolase</keyword>
<dbReference type="GO" id="GO:0045751">
    <property type="term" value="P:negative regulation of Toll signaling pathway"/>
    <property type="evidence" value="ECO:0007669"/>
    <property type="project" value="UniProtKB-ARBA"/>
</dbReference>
<keyword evidence="8" id="KW-1133">Transmembrane helix</keyword>
<dbReference type="GO" id="GO:0006508">
    <property type="term" value="P:proteolysis"/>
    <property type="evidence" value="ECO:0007669"/>
    <property type="project" value="UniProtKB-KW"/>
</dbReference>
<evidence type="ECO:0000256" key="8">
    <source>
        <dbReference type="SAM" id="Phobius"/>
    </source>
</evidence>
<dbReference type="PROSITE" id="PS01121">
    <property type="entry name" value="CASPASE_HIS"/>
    <property type="match status" value="1"/>
</dbReference>
<gene>
    <name evidence="11" type="ORF">V1478_004092</name>
</gene>
<dbReference type="InterPro" id="IPR001309">
    <property type="entry name" value="Pept_C14_p20"/>
</dbReference>
<dbReference type="SMART" id="SM00115">
    <property type="entry name" value="CASc"/>
    <property type="match status" value="1"/>
</dbReference>
<dbReference type="SUPFAM" id="SSF52129">
    <property type="entry name" value="Caspase-like"/>
    <property type="match status" value="1"/>
</dbReference>
<feature type="domain" description="Caspase family p10" evidence="9">
    <location>
        <begin position="287"/>
        <end position="382"/>
    </location>
</feature>
<dbReference type="PRINTS" id="PR00376">
    <property type="entry name" value="IL1BCENZYME"/>
</dbReference>
<evidence type="ECO:0000256" key="5">
    <source>
        <dbReference type="ARBA" id="ARBA00022807"/>
    </source>
</evidence>
<evidence type="ECO:0000256" key="3">
    <source>
        <dbReference type="ARBA" id="ARBA00022703"/>
    </source>
</evidence>
<dbReference type="InterPro" id="IPR029030">
    <property type="entry name" value="Caspase-like_dom_sf"/>
</dbReference>
<dbReference type="Proteomes" id="UP001607302">
    <property type="component" value="Unassembled WGS sequence"/>
</dbReference>
<dbReference type="AlphaFoldDB" id="A0ABD2BNP8"/>
<dbReference type="EMBL" id="JAUDFV010000074">
    <property type="protein sequence ID" value="KAL2734394.1"/>
    <property type="molecule type" value="Genomic_DNA"/>
</dbReference>